<dbReference type="OrthoDB" id="9874995at2"/>
<dbReference type="AlphaFoldDB" id="A0A369IHT4"/>
<dbReference type="EMBL" id="QPIW01000003">
    <property type="protein sequence ID" value="RDB06834.1"/>
    <property type="molecule type" value="Genomic_DNA"/>
</dbReference>
<evidence type="ECO:0000313" key="1">
    <source>
        <dbReference type="EMBL" id="RDB06834.1"/>
    </source>
</evidence>
<protein>
    <submittedName>
        <fullName evidence="1">Uncharacterized protein</fullName>
    </submittedName>
</protein>
<keyword evidence="2" id="KW-1185">Reference proteome</keyword>
<proteinExistence type="predicted"/>
<evidence type="ECO:0000313" key="2">
    <source>
        <dbReference type="Proteomes" id="UP000253141"/>
    </source>
</evidence>
<name>A0A369IHT4_9BACT</name>
<accession>A0A369IHT4</accession>
<dbReference type="Proteomes" id="UP000253141">
    <property type="component" value="Unassembled WGS sequence"/>
</dbReference>
<gene>
    <name evidence="1" type="ORF">DVG78_05985</name>
</gene>
<reference evidence="1 2" key="1">
    <citation type="submission" date="2018-07" db="EMBL/GenBank/DDBJ databases">
        <title>Genome analysis of Runella aurantiaca.</title>
        <authorList>
            <person name="Yang X."/>
        </authorList>
    </citation>
    <scope>NUCLEOTIDE SEQUENCE [LARGE SCALE GENOMIC DNA]</scope>
    <source>
        <strain evidence="1 2">YX9</strain>
    </source>
</reference>
<sequence length="78" mass="9234">MTVVRLEIIRPEDVELVLQLAKRLQVEKIDVSEVWEELELPVGGPPMTEDELEVHLEEALTDKRISFEEFKREMSQWK</sequence>
<organism evidence="1 2">
    <name type="scientific">Runella aurantiaca</name>
    <dbReference type="NCBI Taxonomy" id="2282308"/>
    <lineage>
        <taxon>Bacteria</taxon>
        <taxon>Pseudomonadati</taxon>
        <taxon>Bacteroidota</taxon>
        <taxon>Cytophagia</taxon>
        <taxon>Cytophagales</taxon>
        <taxon>Spirosomataceae</taxon>
        <taxon>Runella</taxon>
    </lineage>
</organism>
<comment type="caution">
    <text evidence="1">The sequence shown here is derived from an EMBL/GenBank/DDBJ whole genome shotgun (WGS) entry which is preliminary data.</text>
</comment>
<dbReference type="RefSeq" id="WP_114460155.1">
    <property type="nucleotide sequence ID" value="NZ_QPIW01000003.1"/>
</dbReference>